<feature type="domain" description="ER-bound oxygenase mpaB/mpaB'/Rubber oxygenase catalytic" evidence="2">
    <location>
        <begin position="50"/>
        <end position="252"/>
    </location>
</feature>
<gene>
    <name evidence="3" type="ORF">Snoj_31330</name>
</gene>
<evidence type="ECO:0000256" key="1">
    <source>
        <dbReference type="SAM" id="MobiDB-lite"/>
    </source>
</evidence>
<dbReference type="Proteomes" id="UP000613974">
    <property type="component" value="Unassembled WGS sequence"/>
</dbReference>
<protein>
    <submittedName>
        <fullName evidence="3">Histidine kinase</fullName>
    </submittedName>
</protein>
<feature type="compositionally biased region" description="Pro residues" evidence="1">
    <location>
        <begin position="282"/>
        <end position="291"/>
    </location>
</feature>
<sequence>MARATTVQRIRRQAGEAVFLRVAGPDGPRNRARIHTAPGPRWFAPDRPVRRVHGDASMFVGGLAALLLQSLHPLAMAAVAAHSGYRGDPWGRLQRTSTFLAVTTFGTSSDAEAAVARVREVHARVRGRTPDGIPYRADDPELLTWVHVAEADCFLRAHQRYGRRPLDPAGCDAYLADTARVARALGADRPPESVQELAARMARYRPGLRPTAASRDTARFLLTDPPLPGAARLPYALLAAAAVDLLPPWAKSAEAPAAARIPPFAARAGGQAVTRAIRWALPPAPPPPPPGRGRASQYSSSG</sequence>
<accession>A0ABQ3SM49</accession>
<proteinExistence type="predicted"/>
<dbReference type="InterPro" id="IPR018713">
    <property type="entry name" value="MPAB/Lcp_cat_dom"/>
</dbReference>
<dbReference type="EMBL" id="BNEC01000005">
    <property type="protein sequence ID" value="GHI69215.1"/>
    <property type="molecule type" value="Genomic_DNA"/>
</dbReference>
<evidence type="ECO:0000259" key="2">
    <source>
        <dbReference type="Pfam" id="PF09995"/>
    </source>
</evidence>
<dbReference type="Pfam" id="PF09995">
    <property type="entry name" value="MPAB_Lcp_cat"/>
    <property type="match status" value="1"/>
</dbReference>
<keyword evidence="3" id="KW-0808">Transferase</keyword>
<feature type="region of interest" description="Disordered" evidence="1">
    <location>
        <begin position="280"/>
        <end position="302"/>
    </location>
</feature>
<organism evidence="3 4">
    <name type="scientific">Streptomyces nojiriensis</name>
    <dbReference type="NCBI Taxonomy" id="66374"/>
    <lineage>
        <taxon>Bacteria</taxon>
        <taxon>Bacillati</taxon>
        <taxon>Actinomycetota</taxon>
        <taxon>Actinomycetes</taxon>
        <taxon>Kitasatosporales</taxon>
        <taxon>Streptomycetaceae</taxon>
        <taxon>Streptomyces</taxon>
    </lineage>
</organism>
<dbReference type="PANTHER" id="PTHR36151:SF3">
    <property type="entry name" value="ER-BOUND OXYGENASE MPAB_MPAB'_RUBBER OXYGENASE CATALYTIC DOMAIN-CONTAINING PROTEIN"/>
    <property type="match status" value="1"/>
</dbReference>
<reference evidence="4" key="1">
    <citation type="submission" date="2023-07" db="EMBL/GenBank/DDBJ databases">
        <title>Whole genome shotgun sequence of Streptomyces nojiriensis NBRC 13794.</title>
        <authorList>
            <person name="Komaki H."/>
            <person name="Tamura T."/>
        </authorList>
    </citation>
    <scope>NUCLEOTIDE SEQUENCE [LARGE SCALE GENOMIC DNA]</scope>
    <source>
        <strain evidence="4">NBRC 13794</strain>
    </source>
</reference>
<dbReference type="GeneID" id="95587511"/>
<evidence type="ECO:0000313" key="3">
    <source>
        <dbReference type="EMBL" id="GHI69215.1"/>
    </source>
</evidence>
<dbReference type="PANTHER" id="PTHR36151">
    <property type="entry name" value="BLR2777 PROTEIN"/>
    <property type="match status" value="1"/>
</dbReference>
<keyword evidence="3" id="KW-0418">Kinase</keyword>
<name>A0ABQ3SM49_9ACTN</name>
<keyword evidence="4" id="KW-1185">Reference proteome</keyword>
<comment type="caution">
    <text evidence="3">The sequence shown here is derived from an EMBL/GenBank/DDBJ whole genome shotgun (WGS) entry which is preliminary data.</text>
</comment>
<dbReference type="GO" id="GO:0016301">
    <property type="term" value="F:kinase activity"/>
    <property type="evidence" value="ECO:0007669"/>
    <property type="project" value="UniProtKB-KW"/>
</dbReference>
<dbReference type="RefSeq" id="WP_189743540.1">
    <property type="nucleotide sequence ID" value="NZ_BMRL01000013.1"/>
</dbReference>
<evidence type="ECO:0000313" key="4">
    <source>
        <dbReference type="Proteomes" id="UP000613974"/>
    </source>
</evidence>